<dbReference type="SUPFAM" id="SSF81296">
    <property type="entry name" value="E set domains"/>
    <property type="match status" value="1"/>
</dbReference>
<organism evidence="3 4">
    <name type="scientific">Botryobasidium botryosum (strain FD-172 SS1)</name>
    <dbReference type="NCBI Taxonomy" id="930990"/>
    <lineage>
        <taxon>Eukaryota</taxon>
        <taxon>Fungi</taxon>
        <taxon>Dikarya</taxon>
        <taxon>Basidiomycota</taxon>
        <taxon>Agaricomycotina</taxon>
        <taxon>Agaricomycetes</taxon>
        <taxon>Cantharellales</taxon>
        <taxon>Botryobasidiaceae</taxon>
        <taxon>Botryobasidium</taxon>
    </lineage>
</organism>
<dbReference type="PANTHER" id="PTHR34823:SF1">
    <property type="entry name" value="CHITIN-BINDING TYPE-4 DOMAIN-CONTAINING PROTEIN"/>
    <property type="match status" value="1"/>
</dbReference>
<keyword evidence="1" id="KW-0732">Signal</keyword>
<dbReference type="PANTHER" id="PTHR34823">
    <property type="entry name" value="GLCNAC-BINDING PROTEIN A"/>
    <property type="match status" value="1"/>
</dbReference>
<proteinExistence type="predicted"/>
<sequence>MYEPQSVEAPQGSFECNGNGARFHELNNNALWANHFSLVPPGATHLTFTWTLTAPHRAATWEYFIGQTLLASFNDDGHMPPSSVEHSVSLHGFTGRHTILARWNIYDTINAFYSCVDLDISSHLHNATVLVAGADADASANVPLQQVLAIP</sequence>
<keyword evidence="4" id="KW-1185">Reference proteome</keyword>
<dbReference type="CDD" id="cd21177">
    <property type="entry name" value="LPMO_AA10"/>
    <property type="match status" value="1"/>
</dbReference>
<evidence type="ECO:0000259" key="2">
    <source>
        <dbReference type="Pfam" id="PF03067"/>
    </source>
</evidence>
<dbReference type="AlphaFoldDB" id="A0A067MNS7"/>
<dbReference type="OrthoDB" id="2550057at2759"/>
<dbReference type="Pfam" id="PF03067">
    <property type="entry name" value="LPMO_10"/>
    <property type="match status" value="1"/>
</dbReference>
<feature type="domain" description="Chitin-binding type-4" evidence="2">
    <location>
        <begin position="9"/>
        <end position="118"/>
    </location>
</feature>
<dbReference type="InterPro" id="IPR004302">
    <property type="entry name" value="Cellulose/chitin-bd_N"/>
</dbReference>
<dbReference type="EMBL" id="KL198024">
    <property type="protein sequence ID" value="KDQ17214.1"/>
    <property type="molecule type" value="Genomic_DNA"/>
</dbReference>
<dbReference type="Gene3D" id="2.70.50.50">
    <property type="entry name" value="chitin-binding protein cbp21"/>
    <property type="match status" value="1"/>
</dbReference>
<dbReference type="InterPro" id="IPR014756">
    <property type="entry name" value="Ig_E-set"/>
</dbReference>
<dbReference type="Proteomes" id="UP000027195">
    <property type="component" value="Unassembled WGS sequence"/>
</dbReference>
<name>A0A067MNS7_BOTB1</name>
<evidence type="ECO:0000313" key="4">
    <source>
        <dbReference type="Proteomes" id="UP000027195"/>
    </source>
</evidence>
<evidence type="ECO:0000313" key="3">
    <source>
        <dbReference type="EMBL" id="KDQ17214.1"/>
    </source>
</evidence>
<accession>A0A067MNS7</accession>
<evidence type="ECO:0000256" key="1">
    <source>
        <dbReference type="ARBA" id="ARBA00022729"/>
    </source>
</evidence>
<dbReference type="InterPro" id="IPR051024">
    <property type="entry name" value="GlcNAc_Chitin_IntDeg"/>
</dbReference>
<dbReference type="HOGENOM" id="CLU_1731173_0_0_1"/>
<dbReference type="InParanoid" id="A0A067MNS7"/>
<gene>
    <name evidence="3" type="ORF">BOTBODRAFT_30029</name>
</gene>
<protein>
    <submittedName>
        <fullName evidence="3">Carbohydrate-binding module family 33 protein</fullName>
    </submittedName>
</protein>
<reference evidence="4" key="1">
    <citation type="journal article" date="2014" name="Proc. Natl. Acad. Sci. U.S.A.">
        <title>Extensive sampling of basidiomycete genomes demonstrates inadequacy of the white-rot/brown-rot paradigm for wood decay fungi.</title>
        <authorList>
            <person name="Riley R."/>
            <person name="Salamov A.A."/>
            <person name="Brown D.W."/>
            <person name="Nagy L.G."/>
            <person name="Floudas D."/>
            <person name="Held B.W."/>
            <person name="Levasseur A."/>
            <person name="Lombard V."/>
            <person name="Morin E."/>
            <person name="Otillar R."/>
            <person name="Lindquist E.A."/>
            <person name="Sun H."/>
            <person name="LaButti K.M."/>
            <person name="Schmutz J."/>
            <person name="Jabbour D."/>
            <person name="Luo H."/>
            <person name="Baker S.E."/>
            <person name="Pisabarro A.G."/>
            <person name="Walton J.D."/>
            <person name="Blanchette R.A."/>
            <person name="Henrissat B."/>
            <person name="Martin F."/>
            <person name="Cullen D."/>
            <person name="Hibbett D.S."/>
            <person name="Grigoriev I.V."/>
        </authorList>
    </citation>
    <scope>NUCLEOTIDE SEQUENCE [LARGE SCALE GENOMIC DNA]</scope>
    <source>
        <strain evidence="4">FD-172 SS1</strain>
    </source>
</reference>